<dbReference type="PANTHER" id="PTHR30562:SF1">
    <property type="entry name" value="UVRABC SYSTEM PROTEIN C"/>
    <property type="match status" value="1"/>
</dbReference>
<keyword evidence="2" id="KW-0227">DNA damage</keyword>
<evidence type="ECO:0000256" key="4">
    <source>
        <dbReference type="ARBA" id="ARBA00022881"/>
    </source>
</evidence>
<dbReference type="GO" id="GO:0009380">
    <property type="term" value="C:excinuclease repair complex"/>
    <property type="evidence" value="ECO:0007669"/>
    <property type="project" value="InterPro"/>
</dbReference>
<keyword evidence="5" id="KW-0234">DNA repair</keyword>
<evidence type="ECO:0000256" key="2">
    <source>
        <dbReference type="ARBA" id="ARBA00022763"/>
    </source>
</evidence>
<sequence>MYKQILKTIQNLPNQAGVYQYFDKNSRLLYVGKAKNLKSRLKSYWRFTPNFHPNPTLTPRILRMLSHSVRIKYIVVETEEDALILENSLIKQLKPKYNILLRDDKTYPYIYLDEKQDFPRFELTRKVIKGKNILYYGPFPNGGKVLLDALYEVFPLVQKKSCLREGKACLFYQIGKCLAPCEKKISKEEYFNIVEQAKNAISKRKILIEVLNKKMINLAMAERFEEAGELRDKIKTIEALTIGSNLDFLSKEDIDIFAILNRETEGVIIKLFMRSGKIISSSFSTFKTSNIFDSNEVYKQVLLEFYKYEAPQIAKTILVAHDFEDREELSRLLSLRFSKKITIAYPKKGAKLKLINIALSNANEILKNTPNQQEEIEIKVAELFELNSTPYRVESFDNSHMMGVATVGAMVVWENGKWIKKDYRRYELKAKNEYGQMKEMLERRIKSFYKNSAPDLWILDGGETLRRLAINLLEEANINLDVIAIAKEKLDSKAHRAKGSAKDIIYTKESVFELKTTDKRLQWVQRQRDEAHRFAITYHQNKKRKEDKQNSLLQKKGIGSATIKKLLNYFGTFQAIENATYQEISVASSEKIAKILKT</sequence>
<reference evidence="9" key="1">
    <citation type="submission" date="2016-10" db="EMBL/GenBank/DDBJ databases">
        <authorList>
            <person name="de Groot N.N."/>
        </authorList>
    </citation>
    <scope>NUCLEOTIDE SEQUENCE</scope>
</reference>
<evidence type="ECO:0000259" key="6">
    <source>
        <dbReference type="PROSITE" id="PS50151"/>
    </source>
</evidence>
<keyword evidence="3" id="KW-0228">DNA excision</keyword>
<dbReference type="SUPFAM" id="SSF82771">
    <property type="entry name" value="GIY-YIG endonuclease"/>
    <property type="match status" value="1"/>
</dbReference>
<dbReference type="AlphaFoldDB" id="A0A1W1BIH0"/>
<name>A0A1W1BIH0_9ZZZZ</name>
<evidence type="ECO:0000256" key="1">
    <source>
        <dbReference type="ARBA" id="ARBA00022490"/>
    </source>
</evidence>
<dbReference type="InterPro" id="IPR004791">
    <property type="entry name" value="UvrC"/>
</dbReference>
<feature type="domain" description="GIY-YIG" evidence="7">
    <location>
        <begin position="14"/>
        <end position="99"/>
    </location>
</feature>
<dbReference type="PROSITE" id="PS50151">
    <property type="entry name" value="UVR"/>
    <property type="match status" value="1"/>
</dbReference>
<dbReference type="Pfam" id="PF08459">
    <property type="entry name" value="UvrC_RNaseH_dom"/>
    <property type="match status" value="1"/>
</dbReference>
<feature type="domain" description="UVR" evidence="6">
    <location>
        <begin position="205"/>
        <end position="240"/>
    </location>
</feature>
<dbReference type="PANTHER" id="PTHR30562">
    <property type="entry name" value="UVRC/OXIDOREDUCTASE"/>
    <property type="match status" value="1"/>
</dbReference>
<dbReference type="SMART" id="SM00465">
    <property type="entry name" value="GIYc"/>
    <property type="match status" value="1"/>
</dbReference>
<protein>
    <submittedName>
        <fullName evidence="9">Excinuclease ABC subunit C</fullName>
    </submittedName>
</protein>
<dbReference type="PROSITE" id="PS50164">
    <property type="entry name" value="GIY_YIG"/>
    <property type="match status" value="1"/>
</dbReference>
<proteinExistence type="inferred from homology"/>
<dbReference type="InterPro" id="IPR000305">
    <property type="entry name" value="GIY-YIG_endonuc"/>
</dbReference>
<dbReference type="EMBL" id="FPHN01000020">
    <property type="protein sequence ID" value="SFV53251.1"/>
    <property type="molecule type" value="Genomic_DNA"/>
</dbReference>
<dbReference type="InterPro" id="IPR010994">
    <property type="entry name" value="RuvA_2-like"/>
</dbReference>
<dbReference type="FunFam" id="3.40.1440.10:FF:000001">
    <property type="entry name" value="UvrABC system protein C"/>
    <property type="match status" value="1"/>
</dbReference>
<keyword evidence="1" id="KW-0963">Cytoplasm</keyword>
<dbReference type="SUPFAM" id="SSF47781">
    <property type="entry name" value="RuvA domain 2-like"/>
    <property type="match status" value="1"/>
</dbReference>
<dbReference type="SUPFAM" id="SSF46600">
    <property type="entry name" value="C-terminal UvrC-binding domain of UvrB"/>
    <property type="match status" value="1"/>
</dbReference>
<evidence type="ECO:0000256" key="5">
    <source>
        <dbReference type="ARBA" id="ARBA00023204"/>
    </source>
</evidence>
<evidence type="ECO:0000259" key="7">
    <source>
        <dbReference type="PROSITE" id="PS50164"/>
    </source>
</evidence>
<dbReference type="InterPro" id="IPR047296">
    <property type="entry name" value="GIY-YIG_UvrC_Cho"/>
</dbReference>
<dbReference type="CDD" id="cd10434">
    <property type="entry name" value="GIY-YIG_UvrC_Cho"/>
    <property type="match status" value="1"/>
</dbReference>
<feature type="domain" description="UvrC family homology region profile" evidence="8">
    <location>
        <begin position="271"/>
        <end position="473"/>
    </location>
</feature>
<dbReference type="InterPro" id="IPR001162">
    <property type="entry name" value="UvrC_RNase_H_dom"/>
</dbReference>
<dbReference type="HAMAP" id="MF_00203">
    <property type="entry name" value="UvrC"/>
    <property type="match status" value="1"/>
</dbReference>
<gene>
    <name evidence="9" type="ORF">MNB_SV-14-227</name>
</gene>
<dbReference type="GO" id="GO:0006289">
    <property type="term" value="P:nucleotide-excision repair"/>
    <property type="evidence" value="ECO:0007669"/>
    <property type="project" value="InterPro"/>
</dbReference>
<organism evidence="9">
    <name type="scientific">hydrothermal vent metagenome</name>
    <dbReference type="NCBI Taxonomy" id="652676"/>
    <lineage>
        <taxon>unclassified sequences</taxon>
        <taxon>metagenomes</taxon>
        <taxon>ecological metagenomes</taxon>
    </lineage>
</organism>
<evidence type="ECO:0000313" key="9">
    <source>
        <dbReference type="EMBL" id="SFV53251.1"/>
    </source>
</evidence>
<dbReference type="Pfam" id="PF02151">
    <property type="entry name" value="UVR"/>
    <property type="match status" value="1"/>
</dbReference>
<dbReference type="InterPro" id="IPR050066">
    <property type="entry name" value="UvrABC_protein_C"/>
</dbReference>
<dbReference type="Gene3D" id="3.40.1440.10">
    <property type="entry name" value="GIY-YIG endonuclease"/>
    <property type="match status" value="1"/>
</dbReference>
<accession>A0A1W1BIH0</accession>
<dbReference type="InterPro" id="IPR036876">
    <property type="entry name" value="UVR_dom_sf"/>
</dbReference>
<evidence type="ECO:0000259" key="8">
    <source>
        <dbReference type="PROSITE" id="PS50165"/>
    </source>
</evidence>
<dbReference type="Gene3D" id="1.10.150.20">
    <property type="entry name" value="5' to 3' exonuclease, C-terminal subdomain"/>
    <property type="match status" value="1"/>
</dbReference>
<evidence type="ECO:0000256" key="3">
    <source>
        <dbReference type="ARBA" id="ARBA00022769"/>
    </source>
</evidence>
<dbReference type="InterPro" id="IPR035901">
    <property type="entry name" value="GIY-YIG_endonuc_sf"/>
</dbReference>
<dbReference type="Gene3D" id="3.30.420.340">
    <property type="entry name" value="UvrC, RNAse H endonuclease domain"/>
    <property type="match status" value="1"/>
</dbReference>
<dbReference type="GO" id="GO:0009381">
    <property type="term" value="F:excinuclease ABC activity"/>
    <property type="evidence" value="ECO:0007669"/>
    <property type="project" value="InterPro"/>
</dbReference>
<dbReference type="NCBIfam" id="TIGR00194">
    <property type="entry name" value="uvrC"/>
    <property type="match status" value="1"/>
</dbReference>
<dbReference type="InterPro" id="IPR038476">
    <property type="entry name" value="UvrC_RNase_H_dom_sf"/>
</dbReference>
<dbReference type="PROSITE" id="PS50165">
    <property type="entry name" value="UVRC"/>
    <property type="match status" value="1"/>
</dbReference>
<dbReference type="InterPro" id="IPR001943">
    <property type="entry name" value="UVR_dom"/>
</dbReference>
<keyword evidence="4" id="KW-0267">Excision nuclease</keyword>
<dbReference type="Pfam" id="PF01541">
    <property type="entry name" value="GIY-YIG"/>
    <property type="match status" value="1"/>
</dbReference>
<dbReference type="Pfam" id="PF22920">
    <property type="entry name" value="UvrC_RNaseH"/>
    <property type="match status" value="1"/>
</dbReference>